<feature type="compositionally biased region" description="Low complexity" evidence="1">
    <location>
        <begin position="70"/>
        <end position="85"/>
    </location>
</feature>
<name>A0A370FBX3_9BURK</name>
<sequence length="85" mass="8965">MKHSTNTAVNWPVFQATAALYGGYVAAGKQSVSGLGLAERVDRSFIQLYRVMEQLAERIERENAAPANCSAPKRSAPPAASGTAG</sequence>
<protein>
    <submittedName>
        <fullName evidence="2">Uncharacterized protein</fullName>
    </submittedName>
</protein>
<dbReference type="Proteomes" id="UP000255265">
    <property type="component" value="Unassembled WGS sequence"/>
</dbReference>
<dbReference type="RefSeq" id="WP_114804221.1">
    <property type="nucleotide sequence ID" value="NZ_QQAV01000010.1"/>
</dbReference>
<dbReference type="AlphaFoldDB" id="A0A370FBX3"/>
<evidence type="ECO:0000313" key="2">
    <source>
        <dbReference type="EMBL" id="RDI20709.1"/>
    </source>
</evidence>
<evidence type="ECO:0000256" key="1">
    <source>
        <dbReference type="SAM" id="MobiDB-lite"/>
    </source>
</evidence>
<accession>A0A370FBX3</accession>
<dbReference type="EMBL" id="QQAV01000010">
    <property type="protein sequence ID" value="RDI20709.1"/>
    <property type="molecule type" value="Genomic_DNA"/>
</dbReference>
<evidence type="ECO:0000313" key="3">
    <source>
        <dbReference type="Proteomes" id="UP000255265"/>
    </source>
</evidence>
<gene>
    <name evidence="2" type="ORF">DFR41_110117</name>
</gene>
<comment type="caution">
    <text evidence="2">The sequence shown here is derived from an EMBL/GenBank/DDBJ whole genome shotgun (WGS) entry which is preliminary data.</text>
</comment>
<keyword evidence="3" id="KW-1185">Reference proteome</keyword>
<reference evidence="2 3" key="1">
    <citation type="submission" date="2018-07" db="EMBL/GenBank/DDBJ databases">
        <title>Genomic Encyclopedia of Type Strains, Phase IV (KMG-IV): sequencing the most valuable type-strain genomes for metagenomic binning, comparative biology and taxonomic classification.</title>
        <authorList>
            <person name="Goeker M."/>
        </authorList>
    </citation>
    <scope>NUCLEOTIDE SEQUENCE [LARGE SCALE GENOMIC DNA]</scope>
    <source>
        <strain evidence="2 3">DSM 21352</strain>
    </source>
</reference>
<organism evidence="2 3">
    <name type="scientific">Pseudacidovorax intermedius</name>
    <dbReference type="NCBI Taxonomy" id="433924"/>
    <lineage>
        <taxon>Bacteria</taxon>
        <taxon>Pseudomonadati</taxon>
        <taxon>Pseudomonadota</taxon>
        <taxon>Betaproteobacteria</taxon>
        <taxon>Burkholderiales</taxon>
        <taxon>Comamonadaceae</taxon>
        <taxon>Pseudacidovorax</taxon>
    </lineage>
</organism>
<feature type="region of interest" description="Disordered" evidence="1">
    <location>
        <begin position="63"/>
        <end position="85"/>
    </location>
</feature>
<proteinExistence type="predicted"/>